<dbReference type="InterPro" id="IPR036396">
    <property type="entry name" value="Cyt_P450_sf"/>
</dbReference>
<comment type="similarity">
    <text evidence="2 6">Belongs to the cytochrome P450 family.</text>
</comment>
<evidence type="ECO:0000313" key="8">
    <source>
        <dbReference type="EMBL" id="RFU32253.1"/>
    </source>
</evidence>
<dbReference type="GO" id="GO:0004497">
    <property type="term" value="F:monooxygenase activity"/>
    <property type="evidence" value="ECO:0007669"/>
    <property type="project" value="UniProtKB-KW"/>
</dbReference>
<dbReference type="GO" id="GO:0020037">
    <property type="term" value="F:heme binding"/>
    <property type="evidence" value="ECO:0007669"/>
    <property type="project" value="InterPro"/>
</dbReference>
<dbReference type="SUPFAM" id="SSF48264">
    <property type="entry name" value="Cytochrome P450"/>
    <property type="match status" value="1"/>
</dbReference>
<keyword evidence="7" id="KW-0812">Transmembrane</keyword>
<dbReference type="InterPro" id="IPR001128">
    <property type="entry name" value="Cyt_P450"/>
</dbReference>
<feature type="transmembrane region" description="Helical" evidence="7">
    <location>
        <begin position="20"/>
        <end position="38"/>
    </location>
</feature>
<accession>A0A3E2HGI7</accession>
<dbReference type="GO" id="GO:0005506">
    <property type="term" value="F:iron ion binding"/>
    <property type="evidence" value="ECO:0007669"/>
    <property type="project" value="InterPro"/>
</dbReference>
<evidence type="ECO:0000256" key="1">
    <source>
        <dbReference type="ARBA" id="ARBA00001971"/>
    </source>
</evidence>
<protein>
    <recommendedName>
        <fullName evidence="10">Cytochrome P450</fullName>
    </recommendedName>
</protein>
<feature type="non-terminal residue" evidence="8">
    <location>
        <position position="543"/>
    </location>
</feature>
<dbReference type="InterPro" id="IPR050121">
    <property type="entry name" value="Cytochrome_P450_monoxygenase"/>
</dbReference>
<comment type="cofactor">
    <cofactor evidence="1 5">
        <name>heme</name>
        <dbReference type="ChEBI" id="CHEBI:30413"/>
    </cofactor>
</comment>
<keyword evidence="7" id="KW-0472">Membrane</keyword>
<dbReference type="PRINTS" id="PR00463">
    <property type="entry name" value="EP450I"/>
</dbReference>
<dbReference type="STRING" id="5539.A0A3E2HGI7"/>
<dbReference type="PROSITE" id="PS00086">
    <property type="entry name" value="CYTOCHROME_P450"/>
    <property type="match status" value="1"/>
</dbReference>
<feature type="non-terminal residue" evidence="8">
    <location>
        <position position="1"/>
    </location>
</feature>
<dbReference type="PRINTS" id="PR00385">
    <property type="entry name" value="P450"/>
</dbReference>
<evidence type="ECO:0000256" key="2">
    <source>
        <dbReference type="ARBA" id="ARBA00010617"/>
    </source>
</evidence>
<sequence>MLFNNIQYALGLVKILYQAHFVWYMWCFVGLAIVFYYLSLKFNRQLRDIPGPFLAGFTGLWRLWDLSIGHSPYRGVELHNKYGKLVRVGPKHVSVGDPHEIATLYAVGNDYEKTAFYPIWAIRYEKKPLLNLFAASDEDYHKRIKRPVAHVYSVATLAQLEYKIDYVSKLFVNRLREESVEKQCKVDLGEWLQWYAFDVIGNLTFSRTLGFLEQLRDVDNMISSIFSFMRYASIIGQMPTLHKFLAGNPLVLWLFPAIETDNPAVNFAVKCLKEAAMEPPDTRDDFLSRFHRIAQEGRTGGLDGGAFGPADIVNHTSANVVAGSDTTAIALRAAIHNIITNPKVYLRLQQEIDGMDASGKLSDPVTEAEAKRMPYLQAIIKEALRIHPSVAMILERHVPPGGATICGKYLPAGTIVGIHPWVVARDKLVYGEDADTFRPERWIEADKEKLKVMERTSLAFGAGTHVCIGKHISLMEMSKVLSQLFREFDIELVGPRKDLTSLNLWFPAQTGLNCRLYNRVGCGENLSYLQAAQGQKGIAEVAS</sequence>
<organism evidence="8 9">
    <name type="scientific">Scytalidium lignicola</name>
    <name type="common">Hyphomycete</name>
    <dbReference type="NCBI Taxonomy" id="5539"/>
    <lineage>
        <taxon>Eukaryota</taxon>
        <taxon>Fungi</taxon>
        <taxon>Dikarya</taxon>
        <taxon>Ascomycota</taxon>
        <taxon>Pezizomycotina</taxon>
        <taxon>Leotiomycetes</taxon>
        <taxon>Leotiomycetes incertae sedis</taxon>
        <taxon>Scytalidium</taxon>
    </lineage>
</organism>
<dbReference type="EMBL" id="NCSJ02000058">
    <property type="protein sequence ID" value="RFU32253.1"/>
    <property type="molecule type" value="Genomic_DNA"/>
</dbReference>
<evidence type="ECO:0000256" key="5">
    <source>
        <dbReference type="PIRSR" id="PIRSR602401-1"/>
    </source>
</evidence>
<keyword evidence="5 6" id="KW-0349">Heme</keyword>
<dbReference type="AlphaFoldDB" id="A0A3E2HGI7"/>
<dbReference type="CDD" id="cd11060">
    <property type="entry name" value="CYP57A1-like"/>
    <property type="match status" value="1"/>
</dbReference>
<dbReference type="OrthoDB" id="3934656at2759"/>
<proteinExistence type="inferred from homology"/>
<keyword evidence="6" id="KW-0503">Monooxygenase</keyword>
<evidence type="ECO:0000256" key="4">
    <source>
        <dbReference type="ARBA" id="ARBA00023004"/>
    </source>
</evidence>
<feature type="binding site" description="axial binding residue" evidence="5">
    <location>
        <position position="467"/>
    </location>
    <ligand>
        <name>heme</name>
        <dbReference type="ChEBI" id="CHEBI:30413"/>
    </ligand>
    <ligandPart>
        <name>Fe</name>
        <dbReference type="ChEBI" id="CHEBI:18248"/>
    </ligandPart>
</feature>
<evidence type="ECO:0000256" key="3">
    <source>
        <dbReference type="ARBA" id="ARBA00022723"/>
    </source>
</evidence>
<dbReference type="FunFam" id="1.10.630.10:FF:000050">
    <property type="entry name" value="Cytochrome P450 monooxygenase"/>
    <property type="match status" value="1"/>
</dbReference>
<dbReference type="InterPro" id="IPR002401">
    <property type="entry name" value="Cyt_P450_E_grp-I"/>
</dbReference>
<dbReference type="GO" id="GO:0016705">
    <property type="term" value="F:oxidoreductase activity, acting on paired donors, with incorporation or reduction of molecular oxygen"/>
    <property type="evidence" value="ECO:0007669"/>
    <property type="project" value="InterPro"/>
</dbReference>
<dbReference type="Pfam" id="PF00067">
    <property type="entry name" value="p450"/>
    <property type="match status" value="1"/>
</dbReference>
<keyword evidence="9" id="KW-1185">Reference proteome</keyword>
<evidence type="ECO:0000256" key="6">
    <source>
        <dbReference type="RuleBase" id="RU000461"/>
    </source>
</evidence>
<name>A0A3E2HGI7_SCYLI</name>
<dbReference type="PANTHER" id="PTHR24305:SF232">
    <property type="entry name" value="P450, PUTATIVE (EUROFUNG)-RELATED"/>
    <property type="match status" value="1"/>
</dbReference>
<keyword evidence="4 5" id="KW-0408">Iron</keyword>
<evidence type="ECO:0000313" key="9">
    <source>
        <dbReference type="Proteomes" id="UP000258309"/>
    </source>
</evidence>
<evidence type="ECO:0008006" key="10">
    <source>
        <dbReference type="Google" id="ProtNLM"/>
    </source>
</evidence>
<gene>
    <name evidence="8" type="ORF">B7463_g4057</name>
</gene>
<evidence type="ECO:0000256" key="7">
    <source>
        <dbReference type="SAM" id="Phobius"/>
    </source>
</evidence>
<dbReference type="OMA" id="IMEMGKF"/>
<dbReference type="InterPro" id="IPR017972">
    <property type="entry name" value="Cyt_P450_CS"/>
</dbReference>
<keyword evidence="7" id="KW-1133">Transmembrane helix</keyword>
<dbReference type="Gene3D" id="1.10.630.10">
    <property type="entry name" value="Cytochrome P450"/>
    <property type="match status" value="1"/>
</dbReference>
<reference evidence="8 9" key="1">
    <citation type="submission" date="2018-05" db="EMBL/GenBank/DDBJ databases">
        <title>Draft genome sequence of Scytalidium lignicola DSM 105466, a ubiquitous saprotrophic fungus.</title>
        <authorList>
            <person name="Buettner E."/>
            <person name="Gebauer A.M."/>
            <person name="Hofrichter M."/>
            <person name="Liers C."/>
            <person name="Kellner H."/>
        </authorList>
    </citation>
    <scope>NUCLEOTIDE SEQUENCE [LARGE SCALE GENOMIC DNA]</scope>
    <source>
        <strain evidence="8 9">DSM 105466</strain>
    </source>
</reference>
<dbReference type="PANTHER" id="PTHR24305">
    <property type="entry name" value="CYTOCHROME P450"/>
    <property type="match status" value="1"/>
</dbReference>
<keyword evidence="6" id="KW-0560">Oxidoreductase</keyword>
<comment type="caution">
    <text evidence="8">The sequence shown here is derived from an EMBL/GenBank/DDBJ whole genome shotgun (WGS) entry which is preliminary data.</text>
</comment>
<dbReference type="Proteomes" id="UP000258309">
    <property type="component" value="Unassembled WGS sequence"/>
</dbReference>
<keyword evidence="3 5" id="KW-0479">Metal-binding</keyword>